<organism evidence="1 2">
    <name type="scientific">Cryptococcus amylolentus CBS 6039</name>
    <dbReference type="NCBI Taxonomy" id="1295533"/>
    <lineage>
        <taxon>Eukaryota</taxon>
        <taxon>Fungi</taxon>
        <taxon>Dikarya</taxon>
        <taxon>Basidiomycota</taxon>
        <taxon>Agaricomycotina</taxon>
        <taxon>Tremellomycetes</taxon>
        <taxon>Tremellales</taxon>
        <taxon>Cryptococcaceae</taxon>
        <taxon>Cryptococcus</taxon>
    </lineage>
</organism>
<dbReference type="RefSeq" id="XP_018998824.1">
    <property type="nucleotide sequence ID" value="XM_019134119.1"/>
</dbReference>
<dbReference type="AlphaFoldDB" id="A0A1E3IB76"/>
<accession>A0A1E3IB76</accession>
<sequence>MGEGGSQGRTLQHELKPESQLQECLLHIDCSDKQVEIVSYELRGIPRYLSGALKHAKTLTLVLHVSETGQMVLPPADSLPQPFYTLRLLLWSKAVTEEEGAAESTNGVPVPSPNVLDAFAALIGDLGLQILLDALEGDIEAMDEVDVMRELADNASTYEVCCPNAGHVEQLARSYFKSSHTRAANLEWPVRFLELDEETVDEYDLWKRAP</sequence>
<evidence type="ECO:0000313" key="1">
    <source>
        <dbReference type="EMBL" id="ODN85021.1"/>
    </source>
</evidence>
<dbReference type="GeneID" id="30152160"/>
<dbReference type="OrthoDB" id="10368400at2759"/>
<evidence type="ECO:0000313" key="2">
    <source>
        <dbReference type="Proteomes" id="UP000094065"/>
    </source>
</evidence>
<name>A0A1E3IB76_9TREE</name>
<reference evidence="1 2" key="1">
    <citation type="submission" date="2016-06" db="EMBL/GenBank/DDBJ databases">
        <title>Evolution of pathogenesis and genome organization in the Tremellales.</title>
        <authorList>
            <person name="Cuomo C."/>
            <person name="Litvintseva A."/>
            <person name="Heitman J."/>
            <person name="Chen Y."/>
            <person name="Sun S."/>
            <person name="Springer D."/>
            <person name="Dromer F."/>
            <person name="Young S."/>
            <person name="Zeng Q."/>
            <person name="Chapman S."/>
            <person name="Gujja S."/>
            <person name="Saif S."/>
            <person name="Birren B."/>
        </authorList>
    </citation>
    <scope>NUCLEOTIDE SEQUENCE [LARGE SCALE GENOMIC DNA]</scope>
    <source>
        <strain evidence="1 2">CBS 6039</strain>
    </source>
</reference>
<proteinExistence type="predicted"/>
<dbReference type="EMBL" id="AWGJ01000001">
    <property type="protein sequence ID" value="ODN85021.1"/>
    <property type="molecule type" value="Genomic_DNA"/>
</dbReference>
<comment type="caution">
    <text evidence="1">The sequence shown here is derived from an EMBL/GenBank/DDBJ whole genome shotgun (WGS) entry which is preliminary data.</text>
</comment>
<dbReference type="Proteomes" id="UP000094065">
    <property type="component" value="Unassembled WGS sequence"/>
</dbReference>
<protein>
    <submittedName>
        <fullName evidence="1">Uncharacterized protein</fullName>
    </submittedName>
</protein>
<keyword evidence="2" id="KW-1185">Reference proteome</keyword>
<gene>
    <name evidence="1" type="ORF">L202_00851</name>
</gene>